<evidence type="ECO:0000313" key="2">
    <source>
        <dbReference type="Proteomes" id="UP000299102"/>
    </source>
</evidence>
<reference evidence="1 2" key="1">
    <citation type="journal article" date="2019" name="Commun. Biol.">
        <title>The bagworm genome reveals a unique fibroin gene that provides high tensile strength.</title>
        <authorList>
            <person name="Kono N."/>
            <person name="Nakamura H."/>
            <person name="Ohtoshi R."/>
            <person name="Tomita M."/>
            <person name="Numata K."/>
            <person name="Arakawa K."/>
        </authorList>
    </citation>
    <scope>NUCLEOTIDE SEQUENCE [LARGE SCALE GENOMIC DNA]</scope>
</reference>
<keyword evidence="2" id="KW-1185">Reference proteome</keyword>
<accession>A0A4C1TDF6</accession>
<dbReference type="EMBL" id="BGZK01000050">
    <property type="protein sequence ID" value="GBP12246.1"/>
    <property type="molecule type" value="Genomic_DNA"/>
</dbReference>
<gene>
    <name evidence="1" type="ORF">EVAR_6416_1</name>
</gene>
<protein>
    <submittedName>
        <fullName evidence="1">Uncharacterized protein</fullName>
    </submittedName>
</protein>
<evidence type="ECO:0000313" key="1">
    <source>
        <dbReference type="EMBL" id="GBP12246.1"/>
    </source>
</evidence>
<dbReference type="Proteomes" id="UP000299102">
    <property type="component" value="Unassembled WGS sequence"/>
</dbReference>
<comment type="caution">
    <text evidence="1">The sequence shown here is derived from an EMBL/GenBank/DDBJ whole genome shotgun (WGS) entry which is preliminary data.</text>
</comment>
<proteinExistence type="predicted"/>
<sequence length="344" mass="39531">MVHTSGEALRESEGCPNYLRKLFNVLGTFGTAAGHIARGIDDRWRRECFRVAITNWSAQLAIPTRRLRIWYKLRATSGHRWPRTIRRENLGGRRSQPRWILRRFLESGRKISGSPGRKNPSAVVDEKKKRLAFVKVAPGPPAGRRRRRQSVTRVVRPISLHSSLPEKYEVATSTVLFHPESESSGGLLSLSISLLSVSIRYSIPSQKGRQRVYDFLKLQVSIGGGGYLLSDDWRAGLRSWRDTPDPHCQLLQRKHKHRINTPLFLNDFRYIAPDYIACTFVLRWHTNYQNPSDVKEHQATLRSLRGLANETPAHKSLNIKLIGRYGYDDKNHATESARRQSYKF</sequence>
<dbReference type="AlphaFoldDB" id="A0A4C1TDF6"/>
<name>A0A4C1TDF6_EUMVA</name>
<organism evidence="1 2">
    <name type="scientific">Eumeta variegata</name>
    <name type="common">Bagworm moth</name>
    <name type="synonym">Eumeta japonica</name>
    <dbReference type="NCBI Taxonomy" id="151549"/>
    <lineage>
        <taxon>Eukaryota</taxon>
        <taxon>Metazoa</taxon>
        <taxon>Ecdysozoa</taxon>
        <taxon>Arthropoda</taxon>
        <taxon>Hexapoda</taxon>
        <taxon>Insecta</taxon>
        <taxon>Pterygota</taxon>
        <taxon>Neoptera</taxon>
        <taxon>Endopterygota</taxon>
        <taxon>Lepidoptera</taxon>
        <taxon>Glossata</taxon>
        <taxon>Ditrysia</taxon>
        <taxon>Tineoidea</taxon>
        <taxon>Psychidae</taxon>
        <taxon>Oiketicinae</taxon>
        <taxon>Eumeta</taxon>
    </lineage>
</organism>